<dbReference type="EMBL" id="LAZR01015236">
    <property type="protein sequence ID" value="KKM14055.1"/>
    <property type="molecule type" value="Genomic_DNA"/>
</dbReference>
<dbReference type="AlphaFoldDB" id="A0A0F9KFK7"/>
<name>A0A0F9KFK7_9ZZZZ</name>
<comment type="caution">
    <text evidence="1">The sequence shown here is derived from an EMBL/GenBank/DDBJ whole genome shotgun (WGS) entry which is preliminary data.</text>
</comment>
<organism evidence="1">
    <name type="scientific">marine sediment metagenome</name>
    <dbReference type="NCBI Taxonomy" id="412755"/>
    <lineage>
        <taxon>unclassified sequences</taxon>
        <taxon>metagenomes</taxon>
        <taxon>ecological metagenomes</taxon>
    </lineage>
</organism>
<proteinExistence type="predicted"/>
<evidence type="ECO:0000313" key="1">
    <source>
        <dbReference type="EMBL" id="KKM14055.1"/>
    </source>
</evidence>
<gene>
    <name evidence="1" type="ORF">LCGC14_1709980</name>
</gene>
<reference evidence="1" key="1">
    <citation type="journal article" date="2015" name="Nature">
        <title>Complex archaea that bridge the gap between prokaryotes and eukaryotes.</title>
        <authorList>
            <person name="Spang A."/>
            <person name="Saw J.H."/>
            <person name="Jorgensen S.L."/>
            <person name="Zaremba-Niedzwiedzka K."/>
            <person name="Martijn J."/>
            <person name="Lind A.E."/>
            <person name="van Eijk R."/>
            <person name="Schleper C."/>
            <person name="Guy L."/>
            <person name="Ettema T.J."/>
        </authorList>
    </citation>
    <scope>NUCLEOTIDE SEQUENCE</scope>
</reference>
<protein>
    <submittedName>
        <fullName evidence="1">Uncharacterized protein</fullName>
    </submittedName>
</protein>
<accession>A0A0F9KFK7</accession>
<sequence>MPASGVISPIRIEVDMRDVRGVLKGKGQHQSAVKDGLRQQSYTIAARVAKLAKQRLAVGGEKKIGVTGKASKNIKVEKSGDTGAYIAEGPYPANFFIREGRSTGKPPPIQPIIDWISAKGISVKVPPSQKGALRWTKKGGARANQSSKQSRPFKRDLKHIASLIKHISFVT</sequence>